<gene>
    <name evidence="2" type="ORF">KK1_017785</name>
</gene>
<evidence type="ECO:0000256" key="1">
    <source>
        <dbReference type="SAM" id="MobiDB-lite"/>
    </source>
</evidence>
<proteinExistence type="predicted"/>
<protein>
    <submittedName>
        <fullName evidence="2">Uncharacterized protein</fullName>
    </submittedName>
</protein>
<accession>A0A151T825</accession>
<evidence type="ECO:0000313" key="3">
    <source>
        <dbReference type="Proteomes" id="UP000075243"/>
    </source>
</evidence>
<feature type="compositionally biased region" description="Low complexity" evidence="1">
    <location>
        <begin position="139"/>
        <end position="148"/>
    </location>
</feature>
<name>A0A151T825_CAJCA</name>
<evidence type="ECO:0000313" key="2">
    <source>
        <dbReference type="EMBL" id="KYP63218.1"/>
    </source>
</evidence>
<organism evidence="2 3">
    <name type="scientific">Cajanus cajan</name>
    <name type="common">Pigeon pea</name>
    <name type="synonym">Cajanus indicus</name>
    <dbReference type="NCBI Taxonomy" id="3821"/>
    <lineage>
        <taxon>Eukaryota</taxon>
        <taxon>Viridiplantae</taxon>
        <taxon>Streptophyta</taxon>
        <taxon>Embryophyta</taxon>
        <taxon>Tracheophyta</taxon>
        <taxon>Spermatophyta</taxon>
        <taxon>Magnoliopsida</taxon>
        <taxon>eudicotyledons</taxon>
        <taxon>Gunneridae</taxon>
        <taxon>Pentapetalae</taxon>
        <taxon>rosids</taxon>
        <taxon>fabids</taxon>
        <taxon>Fabales</taxon>
        <taxon>Fabaceae</taxon>
        <taxon>Papilionoideae</taxon>
        <taxon>50 kb inversion clade</taxon>
        <taxon>NPAAA clade</taxon>
        <taxon>indigoferoid/millettioid clade</taxon>
        <taxon>Phaseoleae</taxon>
        <taxon>Cajanus</taxon>
    </lineage>
</organism>
<dbReference type="EMBL" id="CM003610">
    <property type="protein sequence ID" value="KYP63218.1"/>
    <property type="molecule type" value="Genomic_DNA"/>
</dbReference>
<feature type="region of interest" description="Disordered" evidence="1">
    <location>
        <begin position="99"/>
        <end position="158"/>
    </location>
</feature>
<reference evidence="2 3" key="1">
    <citation type="journal article" date="2012" name="Nat. Biotechnol.">
        <title>Draft genome sequence of pigeonpea (Cajanus cajan), an orphan legume crop of resource-poor farmers.</title>
        <authorList>
            <person name="Varshney R.K."/>
            <person name="Chen W."/>
            <person name="Li Y."/>
            <person name="Bharti A.K."/>
            <person name="Saxena R.K."/>
            <person name="Schlueter J.A."/>
            <person name="Donoghue M.T."/>
            <person name="Azam S."/>
            <person name="Fan G."/>
            <person name="Whaley A.M."/>
            <person name="Farmer A.D."/>
            <person name="Sheridan J."/>
            <person name="Iwata A."/>
            <person name="Tuteja R."/>
            <person name="Penmetsa R.V."/>
            <person name="Wu W."/>
            <person name="Upadhyaya H.D."/>
            <person name="Yang S.P."/>
            <person name="Shah T."/>
            <person name="Saxena K.B."/>
            <person name="Michael T."/>
            <person name="McCombie W.R."/>
            <person name="Yang B."/>
            <person name="Zhang G."/>
            <person name="Yang H."/>
            <person name="Wang J."/>
            <person name="Spillane C."/>
            <person name="Cook D.R."/>
            <person name="May G.D."/>
            <person name="Xu X."/>
            <person name="Jackson S.A."/>
        </authorList>
    </citation>
    <scope>NUCLEOTIDE SEQUENCE [LARGE SCALE GENOMIC DNA]</scope>
    <source>
        <strain evidence="3">cv. Asha</strain>
    </source>
</reference>
<dbReference type="Proteomes" id="UP000075243">
    <property type="component" value="Chromosome 8"/>
</dbReference>
<sequence>PKNKVKFLCSYRRGKVLPRLSNGLLRYVGGNGLLRAFLFPPSKPALLPIHRRKVPRDSTCSSPKSSSPEYSPRYANVNANALAHVTAHVMQRVRSSPSLTNMDHQHHHPYTSRPPHDPQMGMKMGRLGRRTPAFNYYSNTNTNTNTRQTHNHRRNAYH</sequence>
<dbReference type="Gramene" id="C.cajan_17274.t">
    <property type="protein sequence ID" value="C.cajan_17274.t"/>
    <property type="gene ID" value="C.cajan_17274"/>
</dbReference>
<keyword evidence="3" id="KW-1185">Reference proteome</keyword>
<dbReference type="AlphaFoldDB" id="A0A151T825"/>
<feature type="compositionally biased region" description="Basic residues" evidence="1">
    <location>
        <begin position="149"/>
        <end position="158"/>
    </location>
</feature>
<feature type="non-terminal residue" evidence="2">
    <location>
        <position position="1"/>
    </location>
</feature>